<evidence type="ECO:0000256" key="1">
    <source>
        <dbReference type="ARBA" id="ARBA00022574"/>
    </source>
</evidence>
<dbReference type="PANTHER" id="PTHR19846:SF0">
    <property type="entry name" value="PRE-MRNA PROCESSING FACTOR 4"/>
    <property type="match status" value="1"/>
</dbReference>
<dbReference type="PROSITE" id="PS50294">
    <property type="entry name" value="WD_REPEATS_REGION"/>
    <property type="match status" value="4"/>
</dbReference>
<dbReference type="InterPro" id="IPR014906">
    <property type="entry name" value="PRP4-like"/>
</dbReference>
<dbReference type="Pfam" id="PF08799">
    <property type="entry name" value="PRP4"/>
    <property type="match status" value="1"/>
</dbReference>
<dbReference type="CDD" id="cd00200">
    <property type="entry name" value="WD40"/>
    <property type="match status" value="1"/>
</dbReference>
<dbReference type="Gene3D" id="2.130.10.10">
    <property type="entry name" value="YVTN repeat-like/Quinoprotein amine dehydrogenase"/>
    <property type="match status" value="3"/>
</dbReference>
<evidence type="ECO:0000313" key="7">
    <source>
        <dbReference type="Proteomes" id="UP001497497"/>
    </source>
</evidence>
<keyword evidence="1 3" id="KW-0853">WD repeat</keyword>
<dbReference type="GO" id="GO:0030621">
    <property type="term" value="F:U4 snRNA binding"/>
    <property type="evidence" value="ECO:0007669"/>
    <property type="project" value="TreeGrafter"/>
</dbReference>
<sequence length="519" mass="58063">MSDDEGGPTFVKRQKVIHYGSLEATEKSRLGSDKTSSGSSAVEAGKEAGHINITDGSHFDLEASESAMQAEALAEFEKRKRARTIQVSTDDSEVKANLRQIGEPICLFGEGPAERRERLRKLLAELGESAFKKKKEEKQKELKKKEEDNITWYHEGPASLKESRYWLAQYSIPRAKKRIQDQKTDKLLPVTQKHAEIQHLQKRIRSVTNDCSQIGDSRPISYCSFSPNSKILATASWSGLCKLWSVPDCNLIRNLRGQSTFCHNSNVGAIVFHPEATLSLDNSLCCMASCSQDGSVKLWSLDSEEPIADIEGHAPYRVSRVKYHPSGRFLATCCFDNSWRLWDLEVQEEVLHQEGHSSPVYDIAFQSDGALSVTGGLDAYGRVWDLRSGRCVMFLEGHLKAVLAVDFSDDGFHVATGSEDNSTKIWDLRQRKCVYTVPSHTNIVSVVKFQPHHGNYLVTASYDGTAKIWAHPTWAPLKTLAGHESRIMGLDISRDLKYMATSSYDRTFKLWVSEQGGGL</sequence>
<dbReference type="InterPro" id="IPR019775">
    <property type="entry name" value="WD40_repeat_CS"/>
</dbReference>
<feature type="repeat" description="WD" evidence="3">
    <location>
        <begin position="437"/>
        <end position="469"/>
    </location>
</feature>
<evidence type="ECO:0000313" key="6">
    <source>
        <dbReference type="EMBL" id="CAL1534286.1"/>
    </source>
</evidence>
<dbReference type="InterPro" id="IPR001680">
    <property type="entry name" value="WD40_rpt"/>
</dbReference>
<dbReference type="GO" id="GO:0000398">
    <property type="term" value="P:mRNA splicing, via spliceosome"/>
    <property type="evidence" value="ECO:0007669"/>
    <property type="project" value="TreeGrafter"/>
</dbReference>
<evidence type="ECO:0000256" key="3">
    <source>
        <dbReference type="PROSITE-ProRule" id="PRU00221"/>
    </source>
</evidence>
<dbReference type="GO" id="GO:0017070">
    <property type="term" value="F:U6 snRNA binding"/>
    <property type="evidence" value="ECO:0007669"/>
    <property type="project" value="TreeGrafter"/>
</dbReference>
<reference evidence="6 7" key="1">
    <citation type="submission" date="2024-04" db="EMBL/GenBank/DDBJ databases">
        <authorList>
            <consortium name="Genoscope - CEA"/>
            <person name="William W."/>
        </authorList>
    </citation>
    <scope>NUCLEOTIDE SEQUENCE [LARGE SCALE GENOMIC DNA]</scope>
</reference>
<dbReference type="SUPFAM" id="SSF50978">
    <property type="entry name" value="WD40 repeat-like"/>
    <property type="match status" value="1"/>
</dbReference>
<dbReference type="PANTHER" id="PTHR19846">
    <property type="entry name" value="WD40 REPEAT PROTEIN"/>
    <property type="match status" value="1"/>
</dbReference>
<dbReference type="InterPro" id="IPR015943">
    <property type="entry name" value="WD40/YVTN_repeat-like_dom_sf"/>
</dbReference>
<gene>
    <name evidence="6" type="ORF">GSLYS_00008246001</name>
</gene>
<dbReference type="PROSITE" id="PS50082">
    <property type="entry name" value="WD_REPEATS_2"/>
    <property type="match status" value="6"/>
</dbReference>
<dbReference type="GO" id="GO:0046540">
    <property type="term" value="C:U4/U6 x U5 tri-snRNP complex"/>
    <property type="evidence" value="ECO:0007669"/>
    <property type="project" value="TreeGrafter"/>
</dbReference>
<dbReference type="Gene3D" id="4.10.280.110">
    <property type="entry name" value="Pre-mRNA processing factor 4 domain"/>
    <property type="match status" value="1"/>
</dbReference>
<accession>A0AAV2HJU7</accession>
<keyword evidence="7" id="KW-1185">Reference proteome</keyword>
<dbReference type="AlphaFoldDB" id="A0AAV2HJU7"/>
<evidence type="ECO:0000256" key="4">
    <source>
        <dbReference type="SAM" id="MobiDB-lite"/>
    </source>
</evidence>
<dbReference type="FunFam" id="2.130.10.10:FF:001300">
    <property type="entry name" value="U4/U6 small nuclear ribonucleoprotein Prp4"/>
    <property type="match status" value="1"/>
</dbReference>
<proteinExistence type="predicted"/>
<dbReference type="PRINTS" id="PR00320">
    <property type="entry name" value="GPROTEINBRPT"/>
</dbReference>
<name>A0AAV2HJU7_LYMST</name>
<organism evidence="6 7">
    <name type="scientific">Lymnaea stagnalis</name>
    <name type="common">Great pond snail</name>
    <name type="synonym">Helix stagnalis</name>
    <dbReference type="NCBI Taxonomy" id="6523"/>
    <lineage>
        <taxon>Eukaryota</taxon>
        <taxon>Metazoa</taxon>
        <taxon>Spiralia</taxon>
        <taxon>Lophotrochozoa</taxon>
        <taxon>Mollusca</taxon>
        <taxon>Gastropoda</taxon>
        <taxon>Heterobranchia</taxon>
        <taxon>Euthyneura</taxon>
        <taxon>Panpulmonata</taxon>
        <taxon>Hygrophila</taxon>
        <taxon>Lymnaeoidea</taxon>
        <taxon>Lymnaeidae</taxon>
        <taxon>Lymnaea</taxon>
    </lineage>
</organism>
<dbReference type="SMART" id="SM00500">
    <property type="entry name" value="SFM"/>
    <property type="match status" value="1"/>
</dbReference>
<dbReference type="EMBL" id="CAXITT010000167">
    <property type="protein sequence ID" value="CAL1534286.1"/>
    <property type="molecule type" value="Genomic_DNA"/>
</dbReference>
<feature type="repeat" description="WD" evidence="3">
    <location>
        <begin position="480"/>
        <end position="511"/>
    </location>
</feature>
<comment type="caution">
    <text evidence="6">The sequence shown here is derived from an EMBL/GenBank/DDBJ whole genome shotgun (WGS) entry which is preliminary data.</text>
</comment>
<dbReference type="InterPro" id="IPR020472">
    <property type="entry name" value="WD40_PAC1"/>
</dbReference>
<feature type="domain" description="Pre-mRNA processing factor 4 (PRP4)-like" evidence="5">
    <location>
        <begin position="89"/>
        <end position="141"/>
    </location>
</feature>
<dbReference type="InterPro" id="IPR036285">
    <property type="entry name" value="PRP4-like_sf"/>
</dbReference>
<dbReference type="SUPFAM" id="SSF158230">
    <property type="entry name" value="PRP4-like"/>
    <property type="match status" value="1"/>
</dbReference>
<evidence type="ECO:0000259" key="5">
    <source>
        <dbReference type="SMART" id="SM00500"/>
    </source>
</evidence>
<dbReference type="FunFam" id="2.130.10.10:FF:000411">
    <property type="entry name" value="U4/U6 small nuclear ribonucleoprotein Prp4"/>
    <property type="match status" value="1"/>
</dbReference>
<protein>
    <recommendedName>
        <fullName evidence="5">Pre-mRNA processing factor 4 (PRP4)-like domain-containing protein</fullName>
    </recommendedName>
</protein>
<feature type="repeat" description="WD" evidence="3">
    <location>
        <begin position="353"/>
        <end position="394"/>
    </location>
</feature>
<dbReference type="InterPro" id="IPR036322">
    <property type="entry name" value="WD40_repeat_dom_sf"/>
</dbReference>
<dbReference type="FunFam" id="4.10.280.110:FF:000002">
    <property type="entry name" value="U4/U6 small nuclear ribonucleoprotein Prp4"/>
    <property type="match status" value="1"/>
</dbReference>
<dbReference type="Pfam" id="PF00400">
    <property type="entry name" value="WD40"/>
    <property type="match status" value="7"/>
</dbReference>
<evidence type="ECO:0000256" key="2">
    <source>
        <dbReference type="ARBA" id="ARBA00022737"/>
    </source>
</evidence>
<feature type="repeat" description="WD" evidence="3">
    <location>
        <begin position="395"/>
        <end position="436"/>
    </location>
</feature>
<feature type="repeat" description="WD" evidence="3">
    <location>
        <begin position="318"/>
        <end position="352"/>
    </location>
</feature>
<dbReference type="Proteomes" id="UP001497497">
    <property type="component" value="Unassembled WGS sequence"/>
</dbReference>
<dbReference type="SMART" id="SM00320">
    <property type="entry name" value="WD40"/>
    <property type="match status" value="7"/>
</dbReference>
<feature type="repeat" description="WD" evidence="3">
    <location>
        <begin position="287"/>
        <end position="309"/>
    </location>
</feature>
<keyword evidence="2" id="KW-0677">Repeat</keyword>
<feature type="region of interest" description="Disordered" evidence="4">
    <location>
        <begin position="22"/>
        <end position="50"/>
    </location>
</feature>
<dbReference type="PROSITE" id="PS00678">
    <property type="entry name" value="WD_REPEATS_1"/>
    <property type="match status" value="2"/>
</dbReference>